<feature type="domain" description="M23ase beta-sheet core" evidence="2">
    <location>
        <begin position="110"/>
        <end position="201"/>
    </location>
</feature>
<accession>A0A3G6J7A7</accession>
<sequence length="220" mass="23399" precursor="true">MRRNAAIAIRRLFAVVCCCLLGVYPAPATGGQLSLSEGAVSSTLVYRADAAPGTTRVVQGGGWSQVPHRTVSWQARGVGRRRFVNPLTSRRDLPVVIRSFDPPAKRWLPGHRGVDLDAMVGAPIFAPAAGTVRFAAVLAGTPTVSIGHQGGLITSYQPVTAVVRRGEVVQQGQLIGVLSEPVTPFPGLSWGARFGQTYINPMWLLQPPHIRLKPAGSPPS</sequence>
<dbReference type="OrthoDB" id="5245088at2"/>
<dbReference type="KEGG" id="ccho:CCHOA_07370"/>
<proteinExistence type="predicted"/>
<dbReference type="EMBL" id="CP033896">
    <property type="protein sequence ID" value="AZA13866.1"/>
    <property type="molecule type" value="Genomic_DNA"/>
</dbReference>
<organism evidence="3 4">
    <name type="scientific">Corynebacterium choanae</name>
    <dbReference type="NCBI Taxonomy" id="1862358"/>
    <lineage>
        <taxon>Bacteria</taxon>
        <taxon>Bacillati</taxon>
        <taxon>Actinomycetota</taxon>
        <taxon>Actinomycetes</taxon>
        <taxon>Mycobacteriales</taxon>
        <taxon>Corynebacteriaceae</taxon>
        <taxon>Corynebacterium</taxon>
    </lineage>
</organism>
<dbReference type="SUPFAM" id="SSF51261">
    <property type="entry name" value="Duplicated hybrid motif"/>
    <property type="match status" value="1"/>
</dbReference>
<dbReference type="Gene3D" id="2.70.70.10">
    <property type="entry name" value="Glucose Permease (Domain IIA)"/>
    <property type="match status" value="1"/>
</dbReference>
<dbReference type="InterPro" id="IPR050570">
    <property type="entry name" value="Cell_wall_metabolism_enzyme"/>
</dbReference>
<keyword evidence="4" id="KW-1185">Reference proteome</keyword>
<name>A0A3G6J7A7_9CORY</name>
<dbReference type="GO" id="GO:0004222">
    <property type="term" value="F:metalloendopeptidase activity"/>
    <property type="evidence" value="ECO:0007669"/>
    <property type="project" value="TreeGrafter"/>
</dbReference>
<keyword evidence="1" id="KW-0732">Signal</keyword>
<dbReference type="PANTHER" id="PTHR21666:SF270">
    <property type="entry name" value="MUREIN HYDROLASE ACTIVATOR ENVC"/>
    <property type="match status" value="1"/>
</dbReference>
<dbReference type="AlphaFoldDB" id="A0A3G6J7A7"/>
<dbReference type="CDD" id="cd12797">
    <property type="entry name" value="M23_peptidase"/>
    <property type="match status" value="1"/>
</dbReference>
<feature type="chain" id="PRO_5018316001" evidence="1">
    <location>
        <begin position="29"/>
        <end position="220"/>
    </location>
</feature>
<reference evidence="3 4" key="1">
    <citation type="submission" date="2018-11" db="EMBL/GenBank/DDBJ databases">
        <authorList>
            <person name="Kleinhagauer T."/>
            <person name="Glaeser S.P."/>
            <person name="Spergser J."/>
            <person name="Ruckert C."/>
            <person name="Kaempfer P."/>
            <person name="Busse H.-J."/>
        </authorList>
    </citation>
    <scope>NUCLEOTIDE SEQUENCE [LARGE SCALE GENOMIC DNA]</scope>
    <source>
        <strain evidence="3 4">200CH</strain>
    </source>
</reference>
<gene>
    <name evidence="3" type="ORF">CCHOA_07370</name>
</gene>
<evidence type="ECO:0000256" key="1">
    <source>
        <dbReference type="SAM" id="SignalP"/>
    </source>
</evidence>
<feature type="signal peptide" evidence="1">
    <location>
        <begin position="1"/>
        <end position="28"/>
    </location>
</feature>
<dbReference type="InterPro" id="IPR011055">
    <property type="entry name" value="Dup_hybrid_motif"/>
</dbReference>
<evidence type="ECO:0000259" key="2">
    <source>
        <dbReference type="Pfam" id="PF01551"/>
    </source>
</evidence>
<evidence type="ECO:0000313" key="3">
    <source>
        <dbReference type="EMBL" id="AZA13866.1"/>
    </source>
</evidence>
<dbReference type="PANTHER" id="PTHR21666">
    <property type="entry name" value="PEPTIDASE-RELATED"/>
    <property type="match status" value="1"/>
</dbReference>
<dbReference type="InterPro" id="IPR016047">
    <property type="entry name" value="M23ase_b-sheet_dom"/>
</dbReference>
<evidence type="ECO:0000313" key="4">
    <source>
        <dbReference type="Proteomes" id="UP000269019"/>
    </source>
</evidence>
<dbReference type="Proteomes" id="UP000269019">
    <property type="component" value="Chromosome"/>
</dbReference>
<dbReference type="Pfam" id="PF01551">
    <property type="entry name" value="Peptidase_M23"/>
    <property type="match status" value="1"/>
</dbReference>
<protein>
    <submittedName>
        <fullName evidence="3">Peptidase family M23</fullName>
    </submittedName>
</protein>